<accession>A0AC35TTA0</accession>
<protein>
    <submittedName>
        <fullName evidence="2">Pentatricopeptide repeat-containing protein</fullName>
    </submittedName>
</protein>
<sequence>MVPITLASIIAIIEAANNIPAQPMDYIKAKTKALLNANGVDSRALLLKYAHIIWDSPNYPAARAEFVKFLKVFSTLPSFLNCYSVYKAIVNSAIEEFPSANPEMINKSISHKKLVFNIDITANNARRLANRDEGLGLVETKNIKTFGIDKSAHNKSNERKGRNC</sequence>
<name>A0AC35TTA0_9BILA</name>
<dbReference type="Proteomes" id="UP000095286">
    <property type="component" value="Unplaced"/>
</dbReference>
<dbReference type="WBParaSite" id="RSKR_0000388000.1">
    <property type="protein sequence ID" value="RSKR_0000388000.1"/>
    <property type="gene ID" value="RSKR_0000388000"/>
</dbReference>
<organism evidence="1 2">
    <name type="scientific">Rhabditophanes sp. KR3021</name>
    <dbReference type="NCBI Taxonomy" id="114890"/>
    <lineage>
        <taxon>Eukaryota</taxon>
        <taxon>Metazoa</taxon>
        <taxon>Ecdysozoa</taxon>
        <taxon>Nematoda</taxon>
        <taxon>Chromadorea</taxon>
        <taxon>Rhabditida</taxon>
        <taxon>Tylenchina</taxon>
        <taxon>Panagrolaimomorpha</taxon>
        <taxon>Strongyloidoidea</taxon>
        <taxon>Alloionematidae</taxon>
        <taxon>Rhabditophanes</taxon>
    </lineage>
</organism>
<proteinExistence type="predicted"/>
<evidence type="ECO:0000313" key="2">
    <source>
        <dbReference type="WBParaSite" id="RSKR_0000388000.1"/>
    </source>
</evidence>
<reference evidence="2" key="1">
    <citation type="submission" date="2016-11" db="UniProtKB">
        <authorList>
            <consortium name="WormBaseParasite"/>
        </authorList>
    </citation>
    <scope>IDENTIFICATION</scope>
    <source>
        <strain evidence="2">KR3021</strain>
    </source>
</reference>
<evidence type="ECO:0000313" key="1">
    <source>
        <dbReference type="Proteomes" id="UP000095286"/>
    </source>
</evidence>